<gene>
    <name evidence="7" type="ORF">S03H2_36045</name>
</gene>
<evidence type="ECO:0000256" key="4">
    <source>
        <dbReference type="ARBA" id="ARBA00023004"/>
    </source>
</evidence>
<keyword evidence="5" id="KW-0411">Iron-sulfur</keyword>
<evidence type="ECO:0000256" key="1">
    <source>
        <dbReference type="ARBA" id="ARBA00022485"/>
    </source>
</evidence>
<dbReference type="InterPro" id="IPR051460">
    <property type="entry name" value="HdrC_iron-sulfur_subunit"/>
</dbReference>
<name>X1HG84_9ZZZZ</name>
<dbReference type="Pfam" id="PF02754">
    <property type="entry name" value="CCG"/>
    <property type="match status" value="2"/>
</dbReference>
<feature type="domain" description="Cysteine-rich" evidence="6">
    <location>
        <begin position="20"/>
        <end position="83"/>
    </location>
</feature>
<keyword evidence="4" id="KW-0408">Iron</keyword>
<dbReference type="GO" id="GO:0016491">
    <property type="term" value="F:oxidoreductase activity"/>
    <property type="evidence" value="ECO:0007669"/>
    <property type="project" value="UniProtKB-KW"/>
</dbReference>
<evidence type="ECO:0000256" key="5">
    <source>
        <dbReference type="ARBA" id="ARBA00023014"/>
    </source>
</evidence>
<dbReference type="PANTHER" id="PTHR43255">
    <property type="entry name" value="IRON-SULFUR-BINDING OXIDOREDUCTASE FADF-RELATED-RELATED"/>
    <property type="match status" value="1"/>
</dbReference>
<dbReference type="PANTHER" id="PTHR43255:SF1">
    <property type="entry name" value="IRON-SULFUR-BINDING OXIDOREDUCTASE FADF-RELATED"/>
    <property type="match status" value="1"/>
</dbReference>
<dbReference type="GO" id="GO:0046872">
    <property type="term" value="F:metal ion binding"/>
    <property type="evidence" value="ECO:0007669"/>
    <property type="project" value="UniProtKB-KW"/>
</dbReference>
<proteinExistence type="predicted"/>
<dbReference type="AlphaFoldDB" id="X1HG84"/>
<protein>
    <recommendedName>
        <fullName evidence="6">Cysteine-rich domain-containing protein</fullName>
    </recommendedName>
</protein>
<evidence type="ECO:0000256" key="3">
    <source>
        <dbReference type="ARBA" id="ARBA00023002"/>
    </source>
</evidence>
<evidence type="ECO:0000256" key="2">
    <source>
        <dbReference type="ARBA" id="ARBA00022723"/>
    </source>
</evidence>
<evidence type="ECO:0000313" key="7">
    <source>
        <dbReference type="EMBL" id="GAH52839.1"/>
    </source>
</evidence>
<keyword evidence="2" id="KW-0479">Metal-binding</keyword>
<comment type="caution">
    <text evidence="7">The sequence shown here is derived from an EMBL/GenBank/DDBJ whole genome shotgun (WGS) entry which is preliminary data.</text>
</comment>
<sequence>MGCAPYFEPIFEDIEFRALDITEASLKVLNLLGIEPKLLANEKCCGHDALWTGDIETFKKLAEYNARLIKEARVKKIIFSCPEGYRTFKLDYPNYVHLHCEVQHISELLAEKIQEDGLKLKAIEKRVTYQDPCRLGRHLGVYEASRRVLESIPGIEFVEMEHNREDAICCGTSAFTN</sequence>
<dbReference type="GO" id="GO:0005886">
    <property type="term" value="C:plasma membrane"/>
    <property type="evidence" value="ECO:0007669"/>
    <property type="project" value="TreeGrafter"/>
</dbReference>
<keyword evidence="1" id="KW-0004">4Fe-4S</keyword>
<evidence type="ECO:0000259" key="6">
    <source>
        <dbReference type="Pfam" id="PF02754"/>
    </source>
</evidence>
<keyword evidence="3" id="KW-0560">Oxidoreductase</keyword>
<dbReference type="EMBL" id="BARU01022095">
    <property type="protein sequence ID" value="GAH52839.1"/>
    <property type="molecule type" value="Genomic_DNA"/>
</dbReference>
<dbReference type="InterPro" id="IPR004017">
    <property type="entry name" value="Cys_rich_dom"/>
</dbReference>
<feature type="domain" description="Cysteine-rich" evidence="6">
    <location>
        <begin position="127"/>
        <end position="174"/>
    </location>
</feature>
<reference evidence="7" key="1">
    <citation type="journal article" date="2014" name="Front. Microbiol.">
        <title>High frequency of phylogenetically diverse reductive dehalogenase-homologous genes in deep subseafloor sedimentary metagenomes.</title>
        <authorList>
            <person name="Kawai M."/>
            <person name="Futagami T."/>
            <person name="Toyoda A."/>
            <person name="Takaki Y."/>
            <person name="Nishi S."/>
            <person name="Hori S."/>
            <person name="Arai W."/>
            <person name="Tsubouchi T."/>
            <person name="Morono Y."/>
            <person name="Uchiyama I."/>
            <person name="Ito T."/>
            <person name="Fujiyama A."/>
            <person name="Inagaki F."/>
            <person name="Takami H."/>
        </authorList>
    </citation>
    <scope>NUCLEOTIDE SEQUENCE</scope>
    <source>
        <strain evidence="7">Expedition CK06-06</strain>
    </source>
</reference>
<organism evidence="7">
    <name type="scientific">marine sediment metagenome</name>
    <dbReference type="NCBI Taxonomy" id="412755"/>
    <lineage>
        <taxon>unclassified sequences</taxon>
        <taxon>metagenomes</taxon>
        <taxon>ecological metagenomes</taxon>
    </lineage>
</organism>
<dbReference type="GO" id="GO:0051539">
    <property type="term" value="F:4 iron, 4 sulfur cluster binding"/>
    <property type="evidence" value="ECO:0007669"/>
    <property type="project" value="UniProtKB-KW"/>
</dbReference>
<accession>X1HG84</accession>
<feature type="non-terminal residue" evidence="7">
    <location>
        <position position="177"/>
    </location>
</feature>